<name>A0A0G0BJM5_9BACT</name>
<gene>
    <name evidence="1" type="ORF">UR21_C0013G0036</name>
</gene>
<dbReference type="EMBL" id="LBOI01000013">
    <property type="protein sequence ID" value="KKP31242.1"/>
    <property type="molecule type" value="Genomic_DNA"/>
</dbReference>
<sequence length="76" mass="8786">MKTLSQLHITHTPLLKAGEKIDNKIEYRLFNKRPTPININGTPKIKSYGDLTIELIRYPVIAIKIKIKLNNKFLTI</sequence>
<evidence type="ECO:0000313" key="1">
    <source>
        <dbReference type="EMBL" id="KKP31242.1"/>
    </source>
</evidence>
<reference evidence="1 2" key="1">
    <citation type="journal article" date="2015" name="Nature">
        <title>rRNA introns, odd ribosomes, and small enigmatic genomes across a large radiation of phyla.</title>
        <authorList>
            <person name="Brown C.T."/>
            <person name="Hug L.A."/>
            <person name="Thomas B.C."/>
            <person name="Sharon I."/>
            <person name="Castelle C.J."/>
            <person name="Singh A."/>
            <person name="Wilkins M.J."/>
            <person name="Williams K.H."/>
            <person name="Banfield J.F."/>
        </authorList>
    </citation>
    <scope>NUCLEOTIDE SEQUENCE [LARGE SCALE GENOMIC DNA]</scope>
</reference>
<protein>
    <submittedName>
        <fullName evidence="1">Uncharacterized protein</fullName>
    </submittedName>
</protein>
<evidence type="ECO:0000313" key="2">
    <source>
        <dbReference type="Proteomes" id="UP000034803"/>
    </source>
</evidence>
<organism evidence="1 2">
    <name type="scientific">Candidatus Woesebacteria bacterium GW2011_GWC2_31_9</name>
    <dbReference type="NCBI Taxonomy" id="1618586"/>
    <lineage>
        <taxon>Bacteria</taxon>
        <taxon>Candidatus Woeseibacteriota</taxon>
    </lineage>
</organism>
<comment type="caution">
    <text evidence="1">The sequence shown here is derived from an EMBL/GenBank/DDBJ whole genome shotgun (WGS) entry which is preliminary data.</text>
</comment>
<proteinExistence type="predicted"/>
<accession>A0A0G0BJM5</accession>
<dbReference type="Proteomes" id="UP000034803">
    <property type="component" value="Unassembled WGS sequence"/>
</dbReference>
<dbReference type="AlphaFoldDB" id="A0A0G0BJM5"/>